<accession>A0A3P6RFI4</accession>
<dbReference type="EMBL" id="UYRV01006254">
    <property type="protein sequence ID" value="VDK53510.1"/>
    <property type="molecule type" value="Genomic_DNA"/>
</dbReference>
<dbReference type="AlphaFoldDB" id="A0A3P6RFI4"/>
<keyword evidence="2" id="KW-1185">Reference proteome</keyword>
<evidence type="ECO:0000313" key="2">
    <source>
        <dbReference type="Proteomes" id="UP000271889"/>
    </source>
</evidence>
<organism evidence="1 2">
    <name type="scientific">Cylicostephanus goldi</name>
    <name type="common">Nematode worm</name>
    <dbReference type="NCBI Taxonomy" id="71465"/>
    <lineage>
        <taxon>Eukaryota</taxon>
        <taxon>Metazoa</taxon>
        <taxon>Ecdysozoa</taxon>
        <taxon>Nematoda</taxon>
        <taxon>Chromadorea</taxon>
        <taxon>Rhabditida</taxon>
        <taxon>Rhabditina</taxon>
        <taxon>Rhabditomorpha</taxon>
        <taxon>Strongyloidea</taxon>
        <taxon>Strongylidae</taxon>
        <taxon>Cylicostephanus</taxon>
    </lineage>
</organism>
<sequence>MLLERRHQMKHLQPCTSVYLRIVPLSDEALAKSTELVRASWGRLLHESVRPSFLNLITTLAETKWVSLRTIIKEKSEISIGDFPMLCAAVYDKSSYEELLETIFSTLSQNPIPGMFTCVLDMAKRLATKSPETVPHLVEQFIVLASKIKDPFPEVVASYGETLQAMGLLLEKDTRHRFAEKVVDMGQLLEMFCLLVIQSQDIDLMERCMKMLSSNEHYSYLLFTGIANHIEDLQRLQTLKKDVKSVDVDCAIAKGLLLLGKKEGVEMVKGVSFLQIAHIHSNLINNGSQNSFCYFTFAIRE</sequence>
<evidence type="ECO:0000313" key="1">
    <source>
        <dbReference type="EMBL" id="VDK53510.1"/>
    </source>
</evidence>
<evidence type="ECO:0008006" key="3">
    <source>
        <dbReference type="Google" id="ProtNLM"/>
    </source>
</evidence>
<dbReference type="Proteomes" id="UP000271889">
    <property type="component" value="Unassembled WGS sequence"/>
</dbReference>
<proteinExistence type="predicted"/>
<gene>
    <name evidence="1" type="ORF">CGOC_LOCUS2705</name>
</gene>
<name>A0A3P6RFI4_CYLGO</name>
<reference evidence="1 2" key="1">
    <citation type="submission" date="2018-11" db="EMBL/GenBank/DDBJ databases">
        <authorList>
            <consortium name="Pathogen Informatics"/>
        </authorList>
    </citation>
    <scope>NUCLEOTIDE SEQUENCE [LARGE SCALE GENOMIC DNA]</scope>
</reference>
<protein>
    <recommendedName>
        <fullName evidence="3">26S proteasome non-ATPase regulatory subunit 5</fullName>
    </recommendedName>
</protein>
<dbReference type="OrthoDB" id="5875035at2759"/>